<dbReference type="OrthoDB" id="3388at2759"/>
<dbReference type="GO" id="GO:0005737">
    <property type="term" value="C:cytoplasm"/>
    <property type="evidence" value="ECO:0007669"/>
    <property type="project" value="UniProtKB-SubCell"/>
</dbReference>
<reference evidence="9" key="1">
    <citation type="submission" date="2020-05" db="EMBL/GenBank/DDBJ databases">
        <title>Mycena genomes resolve the evolution of fungal bioluminescence.</title>
        <authorList>
            <person name="Tsai I.J."/>
        </authorList>
    </citation>
    <scope>NUCLEOTIDE SEQUENCE</scope>
    <source>
        <strain evidence="9">110903Hualien_Pintung</strain>
    </source>
</reference>
<dbReference type="Gene3D" id="3.40.50.2300">
    <property type="match status" value="1"/>
</dbReference>
<dbReference type="EMBL" id="JACAZE010000007">
    <property type="protein sequence ID" value="KAF7310786.1"/>
    <property type="molecule type" value="Genomic_DNA"/>
</dbReference>
<dbReference type="Pfam" id="PF01451">
    <property type="entry name" value="LMWPc"/>
    <property type="match status" value="1"/>
</dbReference>
<evidence type="ECO:0000256" key="2">
    <source>
        <dbReference type="ARBA" id="ARBA00011063"/>
    </source>
</evidence>
<dbReference type="SUPFAM" id="SSF52788">
    <property type="entry name" value="Phosphotyrosine protein phosphatases I"/>
    <property type="match status" value="1"/>
</dbReference>
<gene>
    <name evidence="9" type="ORF">HMN09_00621600</name>
</gene>
<keyword evidence="4" id="KW-0378">Hydrolase</keyword>
<evidence type="ECO:0000256" key="7">
    <source>
        <dbReference type="PIRSR" id="PIRSR617867-1"/>
    </source>
</evidence>
<feature type="domain" description="Phosphotyrosine protein phosphatase I" evidence="8">
    <location>
        <begin position="8"/>
        <end position="151"/>
    </location>
</feature>
<dbReference type="AlphaFoldDB" id="A0A8H6WBZ2"/>
<dbReference type="Proteomes" id="UP000613580">
    <property type="component" value="Unassembled WGS sequence"/>
</dbReference>
<evidence type="ECO:0000256" key="1">
    <source>
        <dbReference type="ARBA" id="ARBA00004496"/>
    </source>
</evidence>
<feature type="active site" description="Proton donor" evidence="7">
    <location>
        <position position="125"/>
    </location>
</feature>
<keyword evidence="3" id="KW-0963">Cytoplasm</keyword>
<dbReference type="PRINTS" id="PR00719">
    <property type="entry name" value="LMWPTPASE"/>
</dbReference>
<dbReference type="InterPro" id="IPR017867">
    <property type="entry name" value="Tyr_phospatase_low_mol_wt"/>
</dbReference>
<dbReference type="SMART" id="SM00226">
    <property type="entry name" value="LMWPc"/>
    <property type="match status" value="1"/>
</dbReference>
<sequence>MADSQPIARVLIVCLGNICRSPMGEAVLRFMAKERGIAIEVDSCGTAGYHNGEDPDDRTIATCEKHSIPISHSSRKLKNSDFVQFTHILASDESNLRDIKRVAPSNGTAEIRLWGSYLDGKAIPDPWYGGMSGFEQVYQQCTALSRAFLDQLVGDE</sequence>
<comment type="catalytic activity">
    <reaction evidence="6">
        <text>O-phospho-L-tyrosyl-[protein] + H2O = L-tyrosyl-[protein] + phosphate</text>
        <dbReference type="Rhea" id="RHEA:10684"/>
        <dbReference type="Rhea" id="RHEA-COMP:10136"/>
        <dbReference type="Rhea" id="RHEA-COMP:20101"/>
        <dbReference type="ChEBI" id="CHEBI:15377"/>
        <dbReference type="ChEBI" id="CHEBI:43474"/>
        <dbReference type="ChEBI" id="CHEBI:46858"/>
        <dbReference type="ChEBI" id="CHEBI:61978"/>
        <dbReference type="EC" id="3.1.3.48"/>
    </reaction>
</comment>
<dbReference type="PANTHER" id="PTHR11717:SF7">
    <property type="entry name" value="LOW MOLECULAR WEIGHT PHOSPHOTYROSINE PROTEIN PHOSPHATASE"/>
    <property type="match status" value="1"/>
</dbReference>
<evidence type="ECO:0000256" key="5">
    <source>
        <dbReference type="ARBA" id="ARBA00022912"/>
    </source>
</evidence>
<comment type="subcellular location">
    <subcellularLocation>
        <location evidence="1">Cytoplasm</location>
    </subcellularLocation>
</comment>
<dbReference type="InterPro" id="IPR050438">
    <property type="entry name" value="LMW_PTPase"/>
</dbReference>
<evidence type="ECO:0000259" key="8">
    <source>
        <dbReference type="SMART" id="SM00226"/>
    </source>
</evidence>
<comment type="similarity">
    <text evidence="2">Belongs to the low molecular weight phosphotyrosine protein phosphatase family.</text>
</comment>
<evidence type="ECO:0000313" key="10">
    <source>
        <dbReference type="Proteomes" id="UP000613580"/>
    </source>
</evidence>
<accession>A0A8H6WBZ2</accession>
<evidence type="ECO:0000256" key="6">
    <source>
        <dbReference type="ARBA" id="ARBA00051722"/>
    </source>
</evidence>
<comment type="caution">
    <text evidence="9">The sequence shown here is derived from an EMBL/GenBank/DDBJ whole genome shotgun (WGS) entry which is preliminary data.</text>
</comment>
<name>A0A8H6WBZ2_MYCCL</name>
<keyword evidence="10" id="KW-1185">Reference proteome</keyword>
<organism evidence="9 10">
    <name type="scientific">Mycena chlorophos</name>
    <name type="common">Agaric fungus</name>
    <name type="synonym">Agaricus chlorophos</name>
    <dbReference type="NCBI Taxonomy" id="658473"/>
    <lineage>
        <taxon>Eukaryota</taxon>
        <taxon>Fungi</taxon>
        <taxon>Dikarya</taxon>
        <taxon>Basidiomycota</taxon>
        <taxon>Agaricomycotina</taxon>
        <taxon>Agaricomycetes</taxon>
        <taxon>Agaricomycetidae</taxon>
        <taxon>Agaricales</taxon>
        <taxon>Marasmiineae</taxon>
        <taxon>Mycenaceae</taxon>
        <taxon>Mycena</taxon>
    </lineage>
</organism>
<dbReference type="PANTHER" id="PTHR11717">
    <property type="entry name" value="LOW MOLECULAR WEIGHT PROTEIN TYROSINE PHOSPHATASE"/>
    <property type="match status" value="1"/>
</dbReference>
<evidence type="ECO:0000313" key="9">
    <source>
        <dbReference type="EMBL" id="KAF7310786.1"/>
    </source>
</evidence>
<evidence type="ECO:0000256" key="4">
    <source>
        <dbReference type="ARBA" id="ARBA00022801"/>
    </source>
</evidence>
<dbReference type="InterPro" id="IPR036196">
    <property type="entry name" value="Ptyr_pPase_sf"/>
</dbReference>
<dbReference type="CDD" id="cd16343">
    <property type="entry name" value="LMWPTP"/>
    <property type="match status" value="1"/>
</dbReference>
<protein>
    <submittedName>
        <fullName evidence="9">Phosphotyrosine protein phosphatase</fullName>
    </submittedName>
</protein>
<keyword evidence="5" id="KW-0904">Protein phosphatase</keyword>
<dbReference type="InterPro" id="IPR023485">
    <property type="entry name" value="Ptyr_pPase"/>
</dbReference>
<evidence type="ECO:0000256" key="3">
    <source>
        <dbReference type="ARBA" id="ARBA00022490"/>
    </source>
</evidence>
<dbReference type="FunFam" id="3.40.50.2300:FF:000105">
    <property type="entry name" value="Low molecular weight phosphotyrosine protein"/>
    <property type="match status" value="1"/>
</dbReference>
<dbReference type="GO" id="GO:0004725">
    <property type="term" value="F:protein tyrosine phosphatase activity"/>
    <property type="evidence" value="ECO:0007669"/>
    <property type="project" value="UniProtKB-EC"/>
</dbReference>
<feature type="active site" description="Nucleophile" evidence="7">
    <location>
        <position position="14"/>
    </location>
</feature>
<feature type="active site" evidence="7">
    <location>
        <position position="20"/>
    </location>
</feature>
<proteinExistence type="inferred from homology"/>